<evidence type="ECO:0000313" key="5">
    <source>
        <dbReference type="Proteomes" id="UP001498398"/>
    </source>
</evidence>
<reference evidence="4 5" key="1">
    <citation type="submission" date="2024-01" db="EMBL/GenBank/DDBJ databases">
        <title>A draft genome for the cacao thread blight pathogen Marasmiellus scandens.</title>
        <authorList>
            <person name="Baruah I.K."/>
            <person name="Leung J."/>
            <person name="Bukari Y."/>
            <person name="Amoako-Attah I."/>
            <person name="Meinhardt L.W."/>
            <person name="Bailey B.A."/>
            <person name="Cohen S.P."/>
        </authorList>
    </citation>
    <scope>NUCLEOTIDE SEQUENCE [LARGE SCALE GENOMIC DNA]</scope>
    <source>
        <strain evidence="4 5">GH-19</strain>
    </source>
</reference>
<dbReference type="PANTHER" id="PTHR43968">
    <property type="match status" value="1"/>
</dbReference>
<comment type="caution">
    <text evidence="4">The sequence shown here is derived from an EMBL/GenBank/DDBJ whole genome shotgun (WGS) entry which is preliminary data.</text>
</comment>
<evidence type="ECO:0008006" key="6">
    <source>
        <dbReference type="Google" id="ProtNLM"/>
    </source>
</evidence>
<dbReference type="InterPro" id="IPR040079">
    <property type="entry name" value="Glutathione_S-Trfase"/>
</dbReference>
<sequence length="258" mass="28499">MAAPVEQITLYTAKICPYAQRAEIALAEAGVDYTRFEIDLSNKPEWYAPKVNPASKVPAIAYGGPSVPADQPSLSSTKIAESLVLLEFVADLFPHVPTLLPTSPVLRAKARFFIDAISVKFVPSFYKFQVLGDSASIPALFEATEAIQKLLPANPDTDGEFAVGKDFSNADAAIAPFLARWEVSLSNDIGAYDEGEGKKVWEVLSTEPRFERFRRYLKALKERESVKKTFDKDYIHQVYSKRFADARAQRKANAATAA</sequence>
<dbReference type="Gene3D" id="3.40.30.10">
    <property type="entry name" value="Glutaredoxin"/>
    <property type="match status" value="1"/>
</dbReference>
<organism evidence="4 5">
    <name type="scientific">Marasmiellus scandens</name>
    <dbReference type="NCBI Taxonomy" id="2682957"/>
    <lineage>
        <taxon>Eukaryota</taxon>
        <taxon>Fungi</taxon>
        <taxon>Dikarya</taxon>
        <taxon>Basidiomycota</taxon>
        <taxon>Agaricomycotina</taxon>
        <taxon>Agaricomycetes</taxon>
        <taxon>Agaricomycetidae</taxon>
        <taxon>Agaricales</taxon>
        <taxon>Marasmiineae</taxon>
        <taxon>Omphalotaceae</taxon>
        <taxon>Marasmiellus</taxon>
    </lineage>
</organism>
<accession>A0ABR1IY61</accession>
<dbReference type="PROSITE" id="PS50404">
    <property type="entry name" value="GST_NTER"/>
    <property type="match status" value="1"/>
</dbReference>
<dbReference type="Pfam" id="PF13409">
    <property type="entry name" value="GST_N_2"/>
    <property type="match status" value="1"/>
</dbReference>
<evidence type="ECO:0000259" key="1">
    <source>
        <dbReference type="PROSITE" id="PS50404"/>
    </source>
</evidence>
<evidence type="ECO:0000313" key="4">
    <source>
        <dbReference type="EMBL" id="KAK7443238.1"/>
    </source>
</evidence>
<dbReference type="SFLD" id="SFLDG00358">
    <property type="entry name" value="Main_(cytGST)"/>
    <property type="match status" value="1"/>
</dbReference>
<name>A0ABR1IY61_9AGAR</name>
<protein>
    <recommendedName>
        <fullName evidence="6">Glutathione S-transferase</fullName>
    </recommendedName>
</protein>
<feature type="domain" description="Thioredoxin" evidence="3">
    <location>
        <begin position="51"/>
        <end position="222"/>
    </location>
</feature>
<feature type="domain" description="GST N-terminal" evidence="1">
    <location>
        <begin position="6"/>
        <end position="97"/>
    </location>
</feature>
<dbReference type="SFLD" id="SFLDS00019">
    <property type="entry name" value="Glutathione_Transferase_(cytos"/>
    <property type="match status" value="1"/>
</dbReference>
<dbReference type="PROSITE" id="PS51352">
    <property type="entry name" value="THIOREDOXIN_2"/>
    <property type="match status" value="1"/>
</dbReference>
<dbReference type="SUPFAM" id="SSF52833">
    <property type="entry name" value="Thioredoxin-like"/>
    <property type="match status" value="1"/>
</dbReference>
<dbReference type="InterPro" id="IPR010987">
    <property type="entry name" value="Glutathione-S-Trfase_C-like"/>
</dbReference>
<evidence type="ECO:0000259" key="3">
    <source>
        <dbReference type="PROSITE" id="PS51352"/>
    </source>
</evidence>
<dbReference type="InterPro" id="IPR050983">
    <property type="entry name" value="GST_Omega/HSP26"/>
</dbReference>
<dbReference type="InterPro" id="IPR036249">
    <property type="entry name" value="Thioredoxin-like_sf"/>
</dbReference>
<dbReference type="Gene3D" id="1.20.1050.10">
    <property type="match status" value="1"/>
</dbReference>
<dbReference type="InterPro" id="IPR036282">
    <property type="entry name" value="Glutathione-S-Trfase_C_sf"/>
</dbReference>
<gene>
    <name evidence="4" type="ORF">VKT23_015836</name>
</gene>
<dbReference type="PROSITE" id="PS50405">
    <property type="entry name" value="GST_CTER"/>
    <property type="match status" value="1"/>
</dbReference>
<dbReference type="InterPro" id="IPR013766">
    <property type="entry name" value="Thioredoxin_domain"/>
</dbReference>
<dbReference type="SUPFAM" id="SSF47616">
    <property type="entry name" value="GST C-terminal domain-like"/>
    <property type="match status" value="1"/>
</dbReference>
<keyword evidence="5" id="KW-1185">Reference proteome</keyword>
<dbReference type="Proteomes" id="UP001498398">
    <property type="component" value="Unassembled WGS sequence"/>
</dbReference>
<evidence type="ECO:0000259" key="2">
    <source>
        <dbReference type="PROSITE" id="PS50405"/>
    </source>
</evidence>
<feature type="domain" description="GST C-terminal" evidence="2">
    <location>
        <begin position="103"/>
        <end position="242"/>
    </location>
</feature>
<proteinExistence type="predicted"/>
<dbReference type="CDD" id="cd00570">
    <property type="entry name" value="GST_N_family"/>
    <property type="match status" value="1"/>
</dbReference>
<dbReference type="InterPro" id="IPR004045">
    <property type="entry name" value="Glutathione_S-Trfase_N"/>
</dbReference>
<dbReference type="PANTHER" id="PTHR43968:SF6">
    <property type="entry name" value="GLUTATHIONE S-TRANSFERASE OMEGA"/>
    <property type="match status" value="1"/>
</dbReference>
<dbReference type="EMBL" id="JBANRG010000055">
    <property type="protein sequence ID" value="KAK7443238.1"/>
    <property type="molecule type" value="Genomic_DNA"/>
</dbReference>